<gene>
    <name evidence="3" type="ORF">C441_12475</name>
</gene>
<evidence type="ECO:0000259" key="2">
    <source>
        <dbReference type="Pfam" id="PF07510"/>
    </source>
</evidence>
<dbReference type="AlphaFoldDB" id="M0I552"/>
<comment type="caution">
    <text evidence="3">The sequence shown here is derived from an EMBL/GenBank/DDBJ whole genome shotgun (WGS) entry which is preliminary data.</text>
</comment>
<protein>
    <recommendedName>
        <fullName evidence="5">DUF262 domain-containing protein</fullName>
    </recommendedName>
</protein>
<evidence type="ECO:0008006" key="5">
    <source>
        <dbReference type="Google" id="ProtNLM"/>
    </source>
</evidence>
<reference evidence="3 4" key="1">
    <citation type="journal article" date="2014" name="PLoS Genet.">
        <title>Phylogenetically driven sequencing of extremely halophilic archaea reveals strategies for static and dynamic osmo-response.</title>
        <authorList>
            <person name="Becker E.A."/>
            <person name="Seitzer P.M."/>
            <person name="Tritt A."/>
            <person name="Larsen D."/>
            <person name="Krusor M."/>
            <person name="Yao A.I."/>
            <person name="Wu D."/>
            <person name="Madern D."/>
            <person name="Eisen J.A."/>
            <person name="Darling A.E."/>
            <person name="Facciotti M.T."/>
        </authorList>
    </citation>
    <scope>NUCLEOTIDE SEQUENCE [LARGE SCALE GENOMIC DNA]</scope>
    <source>
        <strain evidence="3 4">ATCC BAA-897</strain>
    </source>
</reference>
<keyword evidence="4" id="KW-1185">Reference proteome</keyword>
<dbReference type="Pfam" id="PF03235">
    <property type="entry name" value="GmrSD_N"/>
    <property type="match status" value="1"/>
</dbReference>
<evidence type="ECO:0000313" key="4">
    <source>
        <dbReference type="Proteomes" id="UP000011508"/>
    </source>
</evidence>
<feature type="domain" description="GmrSD restriction endonucleases C-terminal" evidence="2">
    <location>
        <begin position="528"/>
        <end position="649"/>
    </location>
</feature>
<evidence type="ECO:0000259" key="1">
    <source>
        <dbReference type="Pfam" id="PF03235"/>
    </source>
</evidence>
<dbReference type="PANTHER" id="PTHR35149:SF1">
    <property type="entry name" value="DUF5655 DOMAIN-CONTAINING PROTEIN"/>
    <property type="match status" value="1"/>
</dbReference>
<dbReference type="InterPro" id="IPR011089">
    <property type="entry name" value="GmrSD_C"/>
</dbReference>
<dbReference type="EMBL" id="AOLM01000020">
    <property type="protein sequence ID" value="ELZ91148.1"/>
    <property type="molecule type" value="Genomic_DNA"/>
</dbReference>
<dbReference type="PANTHER" id="PTHR35149">
    <property type="entry name" value="SLL5132 PROTEIN"/>
    <property type="match status" value="1"/>
</dbReference>
<accession>M0I552</accession>
<organism evidence="3 4">
    <name type="scientific">Haloferax sulfurifontis ATCC BAA-897</name>
    <dbReference type="NCBI Taxonomy" id="662480"/>
    <lineage>
        <taxon>Archaea</taxon>
        <taxon>Methanobacteriati</taxon>
        <taxon>Methanobacteriota</taxon>
        <taxon>Stenosarchaea group</taxon>
        <taxon>Halobacteria</taxon>
        <taxon>Halobacteriales</taxon>
        <taxon>Haloferacaceae</taxon>
        <taxon>Haloferax</taxon>
    </lineage>
</organism>
<evidence type="ECO:0000313" key="3">
    <source>
        <dbReference type="EMBL" id="ELZ91148.1"/>
    </source>
</evidence>
<dbReference type="Proteomes" id="UP000011508">
    <property type="component" value="Unassembled WGS sequence"/>
</dbReference>
<proteinExistence type="predicted"/>
<name>M0I552_9EURY</name>
<sequence>MSLQEIFQQARLNIPRYQRSYAWDEKQVNDLIDDVEYVLGRRNHVGQSRNIVHYFGTVVLDDIKEVSSPTPNDWVLYDIVDGQQRLTTISLLVGCICEELSDLEGHVNVDPQTENSPIELHQTYRNIYIKYRNKSNGRKFVPGDLTEDAYSQLVLSEKDPDVILSNGQKILPARKLAEAKETIQKRLARKRDAVFGGDIEDADESDLRVYFDYLYDVLSVIDNTFEVTRYRVDDTAEAGRLFEVVNDRGKDLTTAEKVKSHLLYCAGEIDTLDSEEVAREFNQAVETITISGGDEELVDQFVDRHWEMFTGETRRSRPRSDINGLHRRIKQIDRYAPLDRNPSDLTYWVNTYVQSLQDAAEAFYAVYNADHLQDQFSSIDKETVKRVRAISNSGAASTFRPLLMAAYLKLDVHSDEFREIVDACETFSFRAFEIMNRSTTLLRRSLKQEAHRLYVADQSQADLEKLFGEVPLDNLYKNIDDAVIGICDKIDYETGKRAPDEDVIEYLKRKDVIQGEFTTGWGGFHNKKTILYLLYEYERYLREQKGETGLETLVDFGTFVEEAQIEHIAPQNPGTDRAKLEDHQENRNRLGNLAFLWPKDNQDASNDEYNEKHKNIYSGSRIATLEALPSPKEGWDVEAINDREKKLIEFASERWSGRNQAHVLVKSKVSLHLGQELREQVQNHQKHANGKVPTIKFVPVDEVDVTSYAGATGKSCPNCGGNVTVVNEDGSCQCTCGDELDVPNYSMIRTE</sequence>
<dbReference type="InterPro" id="IPR004919">
    <property type="entry name" value="GmrSD_N"/>
</dbReference>
<feature type="domain" description="GmrSD restriction endonucleases N-terminal" evidence="1">
    <location>
        <begin position="3"/>
        <end position="263"/>
    </location>
</feature>
<dbReference type="PATRIC" id="fig|662480.6.peg.2485"/>
<dbReference type="Pfam" id="PF07510">
    <property type="entry name" value="GmrSD_C"/>
    <property type="match status" value="1"/>
</dbReference>